<dbReference type="SMART" id="SM00353">
    <property type="entry name" value="HLH"/>
    <property type="match status" value="1"/>
</dbReference>
<dbReference type="GO" id="GO:0003677">
    <property type="term" value="F:DNA binding"/>
    <property type="evidence" value="ECO:0007669"/>
    <property type="project" value="UniProtKB-KW"/>
</dbReference>
<evidence type="ECO:0000256" key="3">
    <source>
        <dbReference type="ARBA" id="ARBA00023125"/>
    </source>
</evidence>
<sequence>MNYFPSSTTTTTTQYSTSSSSRSCAASNNNKKEINKVKKGNSGNNNIKRSGNKGVMKLSTDPQSVAARERRHRISDRFKILQSLVPGGAKMDTVSMLEEAIQYVKFLKTQIWLHQTMINYQFVDDQENYSQDHTPNAMFLTPPDHQCNVHDSSNGNVAVLDDQAPLEMLMVPDYNCAFGQGHETTSFEHAYGRYD</sequence>
<evidence type="ECO:0000313" key="9">
    <source>
        <dbReference type="Proteomes" id="UP000030645"/>
    </source>
</evidence>
<evidence type="ECO:0000256" key="1">
    <source>
        <dbReference type="ARBA" id="ARBA00004123"/>
    </source>
</evidence>
<evidence type="ECO:0000256" key="4">
    <source>
        <dbReference type="ARBA" id="ARBA00023163"/>
    </source>
</evidence>
<dbReference type="Proteomes" id="UP000030645">
    <property type="component" value="Unassembled WGS sequence"/>
</dbReference>
<evidence type="ECO:0000259" key="7">
    <source>
        <dbReference type="PROSITE" id="PS50888"/>
    </source>
</evidence>
<feature type="domain" description="BHLH" evidence="7">
    <location>
        <begin position="58"/>
        <end position="107"/>
    </location>
</feature>
<dbReference type="AlphaFoldDB" id="W9R2D3"/>
<keyword evidence="5" id="KW-0539">Nucleus</keyword>
<dbReference type="STRING" id="981085.W9R2D3"/>
<feature type="compositionally biased region" description="Low complexity" evidence="6">
    <location>
        <begin position="40"/>
        <end position="54"/>
    </location>
</feature>
<keyword evidence="9" id="KW-1185">Reference proteome</keyword>
<feature type="region of interest" description="Disordered" evidence="6">
    <location>
        <begin position="1"/>
        <end position="70"/>
    </location>
</feature>
<evidence type="ECO:0000256" key="2">
    <source>
        <dbReference type="ARBA" id="ARBA00023015"/>
    </source>
</evidence>
<name>W9R2D3_9ROSA</name>
<protein>
    <recommendedName>
        <fullName evidence="7">BHLH domain-containing protein</fullName>
    </recommendedName>
</protein>
<dbReference type="Pfam" id="PF00010">
    <property type="entry name" value="HLH"/>
    <property type="match status" value="1"/>
</dbReference>
<dbReference type="InterPro" id="IPR045843">
    <property type="entry name" value="IND-like"/>
</dbReference>
<dbReference type="KEGG" id="mnt:21395273"/>
<evidence type="ECO:0000256" key="5">
    <source>
        <dbReference type="ARBA" id="ARBA00023242"/>
    </source>
</evidence>
<gene>
    <name evidence="8" type="ORF">L484_012039</name>
</gene>
<organism evidence="8 9">
    <name type="scientific">Morus notabilis</name>
    <dbReference type="NCBI Taxonomy" id="981085"/>
    <lineage>
        <taxon>Eukaryota</taxon>
        <taxon>Viridiplantae</taxon>
        <taxon>Streptophyta</taxon>
        <taxon>Embryophyta</taxon>
        <taxon>Tracheophyta</taxon>
        <taxon>Spermatophyta</taxon>
        <taxon>Magnoliopsida</taxon>
        <taxon>eudicotyledons</taxon>
        <taxon>Gunneridae</taxon>
        <taxon>Pentapetalae</taxon>
        <taxon>rosids</taxon>
        <taxon>fabids</taxon>
        <taxon>Rosales</taxon>
        <taxon>Moraceae</taxon>
        <taxon>Moreae</taxon>
        <taxon>Morus</taxon>
    </lineage>
</organism>
<keyword evidence="4" id="KW-0804">Transcription</keyword>
<dbReference type="PANTHER" id="PTHR45914:SF2">
    <property type="entry name" value="TRANSCRIPTION FACTOR BHLH140-LIKE PROTEIN"/>
    <property type="match status" value="1"/>
</dbReference>
<evidence type="ECO:0000256" key="6">
    <source>
        <dbReference type="SAM" id="MobiDB-lite"/>
    </source>
</evidence>
<dbReference type="Gene3D" id="4.10.280.10">
    <property type="entry name" value="Helix-loop-helix DNA-binding domain"/>
    <property type="match status" value="1"/>
</dbReference>
<comment type="subcellular location">
    <subcellularLocation>
        <location evidence="1">Nucleus</location>
    </subcellularLocation>
</comment>
<dbReference type="GO" id="GO:0003700">
    <property type="term" value="F:DNA-binding transcription factor activity"/>
    <property type="evidence" value="ECO:0007669"/>
    <property type="project" value="InterPro"/>
</dbReference>
<dbReference type="eggNOG" id="ENOG502S5EP">
    <property type="taxonomic scope" value="Eukaryota"/>
</dbReference>
<dbReference type="GO" id="GO:0005634">
    <property type="term" value="C:nucleus"/>
    <property type="evidence" value="ECO:0007669"/>
    <property type="project" value="UniProtKB-SubCell"/>
</dbReference>
<dbReference type="EMBL" id="KE344066">
    <property type="protein sequence ID" value="EXB52394.1"/>
    <property type="molecule type" value="Genomic_DNA"/>
</dbReference>
<dbReference type="SUPFAM" id="SSF47459">
    <property type="entry name" value="HLH, helix-loop-helix DNA-binding domain"/>
    <property type="match status" value="1"/>
</dbReference>
<dbReference type="CDD" id="cd11454">
    <property type="entry name" value="bHLH_AtIND_like"/>
    <property type="match status" value="1"/>
</dbReference>
<keyword evidence="3" id="KW-0238">DNA-binding</keyword>
<dbReference type="InterPro" id="IPR036638">
    <property type="entry name" value="HLH_DNA-bd_sf"/>
</dbReference>
<accession>W9R2D3</accession>
<dbReference type="OrthoDB" id="2017571at2759"/>
<dbReference type="InterPro" id="IPR011598">
    <property type="entry name" value="bHLH_dom"/>
</dbReference>
<dbReference type="FunFam" id="4.10.280.10:FF:000089">
    <property type="entry name" value="Transcription factor LAX PANICLE"/>
    <property type="match status" value="1"/>
</dbReference>
<reference evidence="9" key="1">
    <citation type="submission" date="2013-01" db="EMBL/GenBank/DDBJ databases">
        <title>Draft Genome Sequence of a Mulberry Tree, Morus notabilis C.K. Schneid.</title>
        <authorList>
            <person name="He N."/>
            <person name="Zhao S."/>
        </authorList>
    </citation>
    <scope>NUCLEOTIDE SEQUENCE</scope>
</reference>
<dbReference type="PROSITE" id="PS50888">
    <property type="entry name" value="BHLH"/>
    <property type="match status" value="1"/>
</dbReference>
<proteinExistence type="predicted"/>
<dbReference type="PANTHER" id="PTHR45914">
    <property type="entry name" value="TRANSCRIPTION FACTOR HEC3-RELATED"/>
    <property type="match status" value="1"/>
</dbReference>
<dbReference type="GO" id="GO:0046983">
    <property type="term" value="F:protein dimerization activity"/>
    <property type="evidence" value="ECO:0007669"/>
    <property type="project" value="InterPro"/>
</dbReference>
<keyword evidence="2" id="KW-0805">Transcription regulation</keyword>
<evidence type="ECO:0000313" key="8">
    <source>
        <dbReference type="EMBL" id="EXB52394.1"/>
    </source>
</evidence>
<feature type="compositionally biased region" description="Low complexity" evidence="6">
    <location>
        <begin position="1"/>
        <end position="21"/>
    </location>
</feature>